<protein>
    <recommendedName>
        <fullName evidence="1">AAA+ ATPase domain-containing protein</fullName>
    </recommendedName>
</protein>
<dbReference type="InterPro" id="IPR003959">
    <property type="entry name" value="ATPase_AAA_core"/>
</dbReference>
<dbReference type="EMBL" id="JACHLK010000003">
    <property type="protein sequence ID" value="MBB6559471.1"/>
    <property type="molecule type" value="Genomic_DNA"/>
</dbReference>
<dbReference type="RefSeq" id="WP_184856877.1">
    <property type="nucleotide sequence ID" value="NZ_JACHLK010000003.1"/>
</dbReference>
<organism evidence="2 3">
    <name type="scientific">Acidovorax soli</name>
    <dbReference type="NCBI Taxonomy" id="592050"/>
    <lineage>
        <taxon>Bacteria</taxon>
        <taxon>Pseudomonadati</taxon>
        <taxon>Pseudomonadota</taxon>
        <taxon>Betaproteobacteria</taxon>
        <taxon>Burkholderiales</taxon>
        <taxon>Comamonadaceae</taxon>
        <taxon>Acidovorax</taxon>
    </lineage>
</organism>
<dbReference type="SUPFAM" id="SSF52540">
    <property type="entry name" value="P-loop containing nucleoside triphosphate hydrolases"/>
    <property type="match status" value="1"/>
</dbReference>
<dbReference type="InterPro" id="IPR050168">
    <property type="entry name" value="AAA_ATPase_domain"/>
</dbReference>
<dbReference type="Gene3D" id="3.40.50.300">
    <property type="entry name" value="P-loop containing nucleotide triphosphate hydrolases"/>
    <property type="match status" value="1"/>
</dbReference>
<name>A0A7X0U8T2_9BURK</name>
<dbReference type="SMART" id="SM00382">
    <property type="entry name" value="AAA"/>
    <property type="match status" value="1"/>
</dbReference>
<dbReference type="CDD" id="cd19481">
    <property type="entry name" value="RecA-like_protease"/>
    <property type="match status" value="1"/>
</dbReference>
<dbReference type="GO" id="GO:0016887">
    <property type="term" value="F:ATP hydrolysis activity"/>
    <property type="evidence" value="ECO:0007669"/>
    <property type="project" value="InterPro"/>
</dbReference>
<dbReference type="Pfam" id="PF00004">
    <property type="entry name" value="AAA"/>
    <property type="match status" value="1"/>
</dbReference>
<evidence type="ECO:0000313" key="2">
    <source>
        <dbReference type="EMBL" id="MBB6559471.1"/>
    </source>
</evidence>
<dbReference type="AlphaFoldDB" id="A0A7X0U8T2"/>
<dbReference type="Proteomes" id="UP000575083">
    <property type="component" value="Unassembled WGS sequence"/>
</dbReference>
<dbReference type="InterPro" id="IPR027417">
    <property type="entry name" value="P-loop_NTPase"/>
</dbReference>
<keyword evidence="3" id="KW-1185">Reference proteome</keyword>
<evidence type="ECO:0000313" key="3">
    <source>
        <dbReference type="Proteomes" id="UP000575083"/>
    </source>
</evidence>
<gene>
    <name evidence="2" type="ORF">HNP48_002138</name>
</gene>
<sequence length="609" mass="66786">MSTPSPSAAPVATPAWVDTVRRRYLSGDASVFVLYRNIYDRILMDGKFVELEQYLFRSLLEGKKKRVLSHSIASGTSALAGRAFDAEAEPLEGIEQALMHESGTAVVIHYAGSLFPAGDPGMMTMHDRQAIAKLHRWSLSPQIGDSDNVVFLLVESLTELNAQILSNPRIATVEIPMPGQAERETTIRMADSSLHADQVTRLAQQASGLRLVQLFGLLGNDANAQAPNDAEREALIQELIAGTEDAEARAKQLTKLTSGQTNEQIRHLLQPGSKAPAKGNNAFEEIAALLRTRKRELVTQECFGLIEFVEPKMGLEGVGGMTMVKAELAAIAAAVRSGTVARIPMGILVVGPMGSGKTFVTKAFVREAGIPAVMLKNIRSKWVGATESNLEKVLAMVKAMGPIALIIDEGDRSLGGEGDEDGGTSSRVTARLKEFMSDTDNRGQVLFIMMTNRPDKLDADMKRPGRFDTKIPLFFPENGAERANIVRVILKRFGKAVEPLSQQEQDDGADEAWMEAALEDTEFSNAELEALTLLSIDLAERGDGRLTREVFLQAAVDYMPTRDTLMIEYMELLAISEASRRSLLPEKFKHRTTDELHAEMKRVRAQLRL</sequence>
<dbReference type="InterPro" id="IPR003593">
    <property type="entry name" value="AAA+_ATPase"/>
</dbReference>
<dbReference type="PANTHER" id="PTHR23077">
    <property type="entry name" value="AAA-FAMILY ATPASE"/>
    <property type="match status" value="1"/>
</dbReference>
<evidence type="ECO:0000259" key="1">
    <source>
        <dbReference type="SMART" id="SM00382"/>
    </source>
</evidence>
<dbReference type="GO" id="GO:0005524">
    <property type="term" value="F:ATP binding"/>
    <property type="evidence" value="ECO:0007669"/>
    <property type="project" value="InterPro"/>
</dbReference>
<accession>A0A7X0U8T2</accession>
<reference evidence="2 3" key="1">
    <citation type="submission" date="2020-08" db="EMBL/GenBank/DDBJ databases">
        <title>Functional genomics of gut bacteria from endangered species of beetles.</title>
        <authorList>
            <person name="Carlos-Shanley C."/>
        </authorList>
    </citation>
    <scope>NUCLEOTIDE SEQUENCE [LARGE SCALE GENOMIC DNA]</scope>
    <source>
        <strain evidence="2 3">S00198</strain>
    </source>
</reference>
<proteinExistence type="predicted"/>
<feature type="domain" description="AAA+ ATPase" evidence="1">
    <location>
        <begin position="343"/>
        <end position="477"/>
    </location>
</feature>
<comment type="caution">
    <text evidence="2">The sequence shown here is derived from an EMBL/GenBank/DDBJ whole genome shotgun (WGS) entry which is preliminary data.</text>
</comment>